<accession>A0AA41VGM6</accession>
<dbReference type="AlphaFoldDB" id="A0AA41VGM6"/>
<dbReference type="EMBL" id="JAJJMA010217933">
    <property type="protein sequence ID" value="MCL7040925.1"/>
    <property type="molecule type" value="Genomic_DNA"/>
</dbReference>
<proteinExistence type="predicted"/>
<dbReference type="SMART" id="SM00829">
    <property type="entry name" value="PKS_ER"/>
    <property type="match status" value="1"/>
</dbReference>
<dbReference type="InterPro" id="IPR020843">
    <property type="entry name" value="ER"/>
</dbReference>
<dbReference type="GO" id="GO:0016491">
    <property type="term" value="F:oxidoreductase activity"/>
    <property type="evidence" value="ECO:0007669"/>
    <property type="project" value="InterPro"/>
</dbReference>
<comment type="caution">
    <text evidence="2">The sequence shown here is derived from an EMBL/GenBank/DDBJ whole genome shotgun (WGS) entry which is preliminary data.</text>
</comment>
<dbReference type="InterPro" id="IPR013154">
    <property type="entry name" value="ADH-like_N"/>
</dbReference>
<feature type="domain" description="Enoyl reductase (ER)" evidence="1">
    <location>
        <begin position="16"/>
        <end position="279"/>
    </location>
</feature>
<keyword evidence="3" id="KW-1185">Reference proteome</keyword>
<dbReference type="InterPro" id="IPR052733">
    <property type="entry name" value="Chloroplast_QOR"/>
</dbReference>
<dbReference type="Gene3D" id="3.90.180.10">
    <property type="entry name" value="Medium-chain alcohol dehydrogenases, catalytic domain"/>
    <property type="match status" value="2"/>
</dbReference>
<dbReference type="PANTHER" id="PTHR44013:SF1">
    <property type="entry name" value="ZINC-TYPE ALCOHOL DEHYDROGENASE-LIKE PROTEIN C16A3.02C"/>
    <property type="match status" value="1"/>
</dbReference>
<dbReference type="PANTHER" id="PTHR44013">
    <property type="entry name" value="ZINC-TYPE ALCOHOL DEHYDROGENASE-LIKE PROTEIN C16A3.02C"/>
    <property type="match status" value="1"/>
</dbReference>
<gene>
    <name evidence="2" type="ORF">MKW94_015537</name>
</gene>
<dbReference type="SUPFAM" id="SSF50129">
    <property type="entry name" value="GroES-like"/>
    <property type="match status" value="1"/>
</dbReference>
<dbReference type="Gene3D" id="3.40.50.720">
    <property type="entry name" value="NAD(P)-binding Rossmann-like Domain"/>
    <property type="match status" value="1"/>
</dbReference>
<sequence>MAGRLMRAVVYEGYGGGAAKLKHVEVPIPPPKKDEVLLKMEATSVNPFDWTIQTGRMRPILPFKFPYIPGIDAAAEVIEVGEGVQNLKAGDKVVSVLSFGGGGGFSEYAVASKALTVKRPPEVSAAEGVGLPIAGGVGHYAVQLAKLGNAHVTVTCGARNADFLKSLGADEILDYNTAEGAAHKSPSGKTYDYVIHCATGIPFSTFEPNLSKNGKVIDLTPGPRTMLNFVFQNENLEYLIGLVKQGKLKTIMDSKYPLDKAEEAWAKSIEGHATGKIIVEH</sequence>
<dbReference type="InterPro" id="IPR011032">
    <property type="entry name" value="GroES-like_sf"/>
</dbReference>
<dbReference type="Pfam" id="PF13602">
    <property type="entry name" value="ADH_zinc_N_2"/>
    <property type="match status" value="1"/>
</dbReference>
<dbReference type="SUPFAM" id="SSF51735">
    <property type="entry name" value="NAD(P)-binding Rossmann-fold domains"/>
    <property type="match status" value="1"/>
</dbReference>
<name>A0AA41VGM6_PAPNU</name>
<evidence type="ECO:0000259" key="1">
    <source>
        <dbReference type="SMART" id="SM00829"/>
    </source>
</evidence>
<organism evidence="2 3">
    <name type="scientific">Papaver nudicaule</name>
    <name type="common">Iceland poppy</name>
    <dbReference type="NCBI Taxonomy" id="74823"/>
    <lineage>
        <taxon>Eukaryota</taxon>
        <taxon>Viridiplantae</taxon>
        <taxon>Streptophyta</taxon>
        <taxon>Embryophyta</taxon>
        <taxon>Tracheophyta</taxon>
        <taxon>Spermatophyta</taxon>
        <taxon>Magnoliopsida</taxon>
        <taxon>Ranunculales</taxon>
        <taxon>Papaveraceae</taxon>
        <taxon>Papaveroideae</taxon>
        <taxon>Papaver</taxon>
    </lineage>
</organism>
<dbReference type="Pfam" id="PF08240">
    <property type="entry name" value="ADH_N"/>
    <property type="match status" value="1"/>
</dbReference>
<protein>
    <recommendedName>
        <fullName evidence="1">Enoyl reductase (ER) domain-containing protein</fullName>
    </recommendedName>
</protein>
<reference evidence="2" key="1">
    <citation type="submission" date="2022-03" db="EMBL/GenBank/DDBJ databases">
        <title>A functionally conserved STORR gene fusion in Papaver species that diverged 16.8 million years ago.</title>
        <authorList>
            <person name="Catania T."/>
        </authorList>
    </citation>
    <scope>NUCLEOTIDE SEQUENCE</scope>
    <source>
        <strain evidence="2">S-191538</strain>
    </source>
</reference>
<dbReference type="CDD" id="cd08267">
    <property type="entry name" value="MDR1"/>
    <property type="match status" value="1"/>
</dbReference>
<dbReference type="Proteomes" id="UP001177140">
    <property type="component" value="Unassembled WGS sequence"/>
</dbReference>
<dbReference type="InterPro" id="IPR036291">
    <property type="entry name" value="NAD(P)-bd_dom_sf"/>
</dbReference>
<evidence type="ECO:0000313" key="2">
    <source>
        <dbReference type="EMBL" id="MCL7040925.1"/>
    </source>
</evidence>
<evidence type="ECO:0000313" key="3">
    <source>
        <dbReference type="Proteomes" id="UP001177140"/>
    </source>
</evidence>